<feature type="compositionally biased region" description="Basic and acidic residues" evidence="7">
    <location>
        <begin position="269"/>
        <end position="284"/>
    </location>
</feature>
<dbReference type="PANTHER" id="PTHR21338">
    <property type="entry name" value="MITOCHONDRIAL RIBOSOMAL PROTEIN L41"/>
    <property type="match status" value="1"/>
</dbReference>
<gene>
    <name evidence="8" type="ORF">A1Q2_06500</name>
</gene>
<comment type="caution">
    <text evidence="8">The sequence shown here is derived from an EMBL/GenBank/DDBJ whole genome shotgun (WGS) entry which is preliminary data.</text>
</comment>
<accession>K1VEN5</accession>
<comment type="similarity">
    <text evidence="2">Belongs to the mitochondrion-specific ribosomal protein mL41 family.</text>
</comment>
<organism evidence="8 9">
    <name type="scientific">Trichosporon asahii var. asahii (strain CBS 8904)</name>
    <name type="common">Yeast</name>
    <dbReference type="NCBI Taxonomy" id="1220162"/>
    <lineage>
        <taxon>Eukaryota</taxon>
        <taxon>Fungi</taxon>
        <taxon>Dikarya</taxon>
        <taxon>Basidiomycota</taxon>
        <taxon>Agaricomycotina</taxon>
        <taxon>Tremellomycetes</taxon>
        <taxon>Trichosporonales</taxon>
        <taxon>Trichosporonaceae</taxon>
        <taxon>Trichosporon</taxon>
    </lineage>
</organism>
<evidence type="ECO:0000313" key="8">
    <source>
        <dbReference type="EMBL" id="EKC99300.1"/>
    </source>
</evidence>
<evidence type="ECO:0000256" key="5">
    <source>
        <dbReference type="ARBA" id="ARBA00023128"/>
    </source>
</evidence>
<protein>
    <submittedName>
        <fullName evidence="8">Uncharacterized protein</fullName>
    </submittedName>
</protein>
<proteinExistence type="inferred from homology"/>
<dbReference type="GO" id="GO:0003735">
    <property type="term" value="F:structural constituent of ribosome"/>
    <property type="evidence" value="ECO:0007669"/>
    <property type="project" value="InterPro"/>
</dbReference>
<keyword evidence="3" id="KW-0809">Transit peptide</keyword>
<dbReference type="PANTHER" id="PTHR21338:SF0">
    <property type="entry name" value="LARGE RIBOSOMAL SUBUNIT PROTEIN ML41"/>
    <property type="match status" value="1"/>
</dbReference>
<dbReference type="eggNOG" id="ENOG502SFIN">
    <property type="taxonomic scope" value="Eukaryota"/>
</dbReference>
<feature type="region of interest" description="Disordered" evidence="7">
    <location>
        <begin position="265"/>
        <end position="284"/>
    </location>
</feature>
<evidence type="ECO:0000256" key="7">
    <source>
        <dbReference type="SAM" id="MobiDB-lite"/>
    </source>
</evidence>
<evidence type="ECO:0000256" key="1">
    <source>
        <dbReference type="ARBA" id="ARBA00004173"/>
    </source>
</evidence>
<dbReference type="InParanoid" id="K1VEN5"/>
<dbReference type="Proteomes" id="UP000006757">
    <property type="component" value="Unassembled WGS sequence"/>
</dbReference>
<dbReference type="GO" id="GO:0005762">
    <property type="term" value="C:mitochondrial large ribosomal subunit"/>
    <property type="evidence" value="ECO:0007669"/>
    <property type="project" value="InterPro"/>
</dbReference>
<feature type="region of interest" description="Disordered" evidence="7">
    <location>
        <begin position="1"/>
        <end position="45"/>
    </location>
</feature>
<dbReference type="GO" id="GO:0006412">
    <property type="term" value="P:translation"/>
    <property type="evidence" value="ECO:0007669"/>
    <property type="project" value="TreeGrafter"/>
</dbReference>
<dbReference type="OrthoDB" id="408933at2759"/>
<dbReference type="InterPro" id="IPR019189">
    <property type="entry name" value="Ribosomal_mL41"/>
</dbReference>
<keyword evidence="4" id="KW-0689">Ribosomal protein</keyword>
<name>K1VEN5_TRIAC</name>
<dbReference type="EMBL" id="AMBO01000373">
    <property type="protein sequence ID" value="EKC99300.1"/>
    <property type="molecule type" value="Genomic_DNA"/>
</dbReference>
<evidence type="ECO:0000256" key="6">
    <source>
        <dbReference type="ARBA" id="ARBA00023274"/>
    </source>
</evidence>
<dbReference type="AlphaFoldDB" id="K1VEN5"/>
<keyword evidence="9" id="KW-1185">Reference proteome</keyword>
<dbReference type="HOGENOM" id="CLU_085468_0_0_1"/>
<comment type="subcellular location">
    <subcellularLocation>
        <location evidence="1">Mitochondrion</location>
    </subcellularLocation>
</comment>
<evidence type="ECO:0000256" key="4">
    <source>
        <dbReference type="ARBA" id="ARBA00022980"/>
    </source>
</evidence>
<feature type="region of interest" description="Disordered" evidence="7">
    <location>
        <begin position="158"/>
        <end position="226"/>
    </location>
</feature>
<dbReference type="Pfam" id="PF09809">
    <property type="entry name" value="MRP-L27"/>
    <property type="match status" value="1"/>
</dbReference>
<feature type="compositionally biased region" description="Low complexity" evidence="7">
    <location>
        <begin position="158"/>
        <end position="170"/>
    </location>
</feature>
<evidence type="ECO:0000256" key="2">
    <source>
        <dbReference type="ARBA" id="ARBA00010152"/>
    </source>
</evidence>
<keyword evidence="6" id="KW-0687">Ribonucleoprotein</keyword>
<sequence>MIFLPRAIQRRSPRRSTQGAGGGGGLGEVEADDHLIGAPPRGNRSVSLIELPTSSSASLTFQYRHPQRGRSSDLDHLTPTSVLSMIPTSVTRGASRLPLTTKRGNKDFYKGTRQAVTPGAGPRTGAPGKHVIRGKAKYRLLDSRVRVFVGPGIEAIESSSSDLSSSRSINPRPPLSLPSSSPHPQQLRARQANPQLKPYVSSKATVPEQTLPPFGPWPKTSSGVAPQQRDFKHFSKAYNALSPDERNALIMQARREWYAALTSTAVEKGQQEAHTQEVEGQAKQ</sequence>
<evidence type="ECO:0000313" key="9">
    <source>
        <dbReference type="Proteomes" id="UP000006757"/>
    </source>
</evidence>
<keyword evidence="5" id="KW-0496">Mitochondrion</keyword>
<reference evidence="8 9" key="1">
    <citation type="journal article" date="2012" name="Eukaryot. Cell">
        <title>Genome sequence of the Trichosporon asahii environmental strain CBS 8904.</title>
        <authorList>
            <person name="Yang R.Y."/>
            <person name="Li H.T."/>
            <person name="Zhu H."/>
            <person name="Zhou G.P."/>
            <person name="Wang M."/>
            <person name="Wang L."/>
        </authorList>
    </citation>
    <scope>NUCLEOTIDE SEQUENCE [LARGE SCALE GENOMIC DNA]</scope>
    <source>
        <strain evidence="8 9">CBS 8904</strain>
    </source>
</reference>
<evidence type="ECO:0000256" key="3">
    <source>
        <dbReference type="ARBA" id="ARBA00022946"/>
    </source>
</evidence>